<evidence type="ECO:0000256" key="18">
    <source>
        <dbReference type="SAM" id="Coils"/>
    </source>
</evidence>
<keyword evidence="13" id="KW-0270">Exopolysaccharide synthesis</keyword>
<evidence type="ECO:0000259" key="22">
    <source>
        <dbReference type="Pfam" id="PF13807"/>
    </source>
</evidence>
<keyword evidence="8 23" id="KW-0418">Kinase</keyword>
<dbReference type="FunFam" id="3.40.50.300:FF:000527">
    <property type="entry name" value="Tyrosine-protein kinase etk"/>
    <property type="match status" value="1"/>
</dbReference>
<dbReference type="GO" id="GO:0004713">
    <property type="term" value="F:protein tyrosine kinase activity"/>
    <property type="evidence" value="ECO:0007669"/>
    <property type="project" value="UniProtKB-KW"/>
</dbReference>
<feature type="domain" description="AAA" evidence="21">
    <location>
        <begin position="583"/>
        <end position="698"/>
    </location>
</feature>
<dbReference type="GO" id="GO:0005524">
    <property type="term" value="F:ATP binding"/>
    <property type="evidence" value="ECO:0007669"/>
    <property type="project" value="UniProtKB-KW"/>
</dbReference>
<comment type="catalytic activity">
    <reaction evidence="14">
        <text>L-tyrosyl-[protein] + ATP = O-phospho-L-tyrosyl-[protein] + ADP + H(+)</text>
        <dbReference type="Rhea" id="RHEA:10596"/>
        <dbReference type="Rhea" id="RHEA-COMP:10136"/>
        <dbReference type="Rhea" id="RHEA-COMP:20101"/>
        <dbReference type="ChEBI" id="CHEBI:15378"/>
        <dbReference type="ChEBI" id="CHEBI:30616"/>
        <dbReference type="ChEBI" id="CHEBI:46858"/>
        <dbReference type="ChEBI" id="CHEBI:61978"/>
        <dbReference type="ChEBI" id="CHEBI:456216"/>
    </reaction>
</comment>
<keyword evidence="5" id="KW-0808">Transferase</keyword>
<feature type="coiled-coil region" evidence="18">
    <location>
        <begin position="317"/>
        <end position="344"/>
    </location>
</feature>
<keyword evidence="11 19" id="KW-0472">Membrane</keyword>
<evidence type="ECO:0000256" key="14">
    <source>
        <dbReference type="ARBA" id="ARBA00053015"/>
    </source>
</evidence>
<keyword evidence="3" id="KW-1003">Cell membrane</keyword>
<dbReference type="AlphaFoldDB" id="A0A1G8A0X7"/>
<evidence type="ECO:0000256" key="17">
    <source>
        <dbReference type="ARBA" id="ARBA00081049"/>
    </source>
</evidence>
<evidence type="ECO:0000256" key="8">
    <source>
        <dbReference type="ARBA" id="ARBA00022777"/>
    </source>
</evidence>
<evidence type="ECO:0000256" key="2">
    <source>
        <dbReference type="ARBA" id="ARBA00008883"/>
    </source>
</evidence>
<dbReference type="PANTHER" id="PTHR32309">
    <property type="entry name" value="TYROSINE-PROTEIN KINASE"/>
    <property type="match status" value="1"/>
</dbReference>
<dbReference type="InterPro" id="IPR005702">
    <property type="entry name" value="Wzc-like_C"/>
</dbReference>
<evidence type="ECO:0000256" key="15">
    <source>
        <dbReference type="ARBA" id="ARBA00054296"/>
    </source>
</evidence>
<keyword evidence="9" id="KW-0067">ATP-binding</keyword>
<dbReference type="InterPro" id="IPR025669">
    <property type="entry name" value="AAA_dom"/>
</dbReference>
<evidence type="ECO:0000256" key="3">
    <source>
        <dbReference type="ARBA" id="ARBA00022475"/>
    </source>
</evidence>
<dbReference type="PANTHER" id="PTHR32309:SF32">
    <property type="entry name" value="TYROSINE-PROTEIN KINASE ETK-RELATED"/>
    <property type="match status" value="1"/>
</dbReference>
<evidence type="ECO:0000256" key="9">
    <source>
        <dbReference type="ARBA" id="ARBA00022840"/>
    </source>
</evidence>
<protein>
    <recommendedName>
        <fullName evidence="16">Putative tyrosine-protein kinase EpsB</fullName>
    </recommendedName>
    <alternativeName>
        <fullName evidence="17">EPS I polysaccharide export protein EpsB</fullName>
    </alternativeName>
</protein>
<evidence type="ECO:0000256" key="16">
    <source>
        <dbReference type="ARBA" id="ARBA00067833"/>
    </source>
</evidence>
<keyword evidence="18" id="KW-0175">Coiled coil</keyword>
<keyword evidence="6 19" id="KW-0812">Transmembrane</keyword>
<evidence type="ECO:0000256" key="4">
    <source>
        <dbReference type="ARBA" id="ARBA00022519"/>
    </source>
</evidence>
<dbReference type="Gene3D" id="3.40.50.300">
    <property type="entry name" value="P-loop containing nucleotide triphosphate hydrolases"/>
    <property type="match status" value="1"/>
</dbReference>
<accession>A0A1G8A0X7</accession>
<feature type="domain" description="Polysaccharide chain length determinant N-terminal" evidence="20">
    <location>
        <begin position="36"/>
        <end position="135"/>
    </location>
</feature>
<keyword evidence="4" id="KW-0997">Cell inner membrane</keyword>
<dbReference type="Pfam" id="PF13807">
    <property type="entry name" value="GNVR"/>
    <property type="match status" value="1"/>
</dbReference>
<evidence type="ECO:0000256" key="6">
    <source>
        <dbReference type="ARBA" id="ARBA00022692"/>
    </source>
</evidence>
<dbReference type="Pfam" id="PF02706">
    <property type="entry name" value="Wzz"/>
    <property type="match status" value="1"/>
</dbReference>
<dbReference type="NCBIfam" id="TIGR01005">
    <property type="entry name" value="eps_transp_fam"/>
    <property type="match status" value="1"/>
</dbReference>
<dbReference type="Pfam" id="PF23607">
    <property type="entry name" value="WZC_N"/>
    <property type="match status" value="1"/>
</dbReference>
<comment type="similarity">
    <text evidence="2">Belongs to the etk/wzc family.</text>
</comment>
<reference evidence="23 24" key="1">
    <citation type="submission" date="2016-10" db="EMBL/GenBank/DDBJ databases">
        <authorList>
            <person name="de Groot N.N."/>
        </authorList>
    </citation>
    <scope>NUCLEOTIDE SEQUENCE [LARGE SCALE GENOMIC DNA]</scope>
    <source>
        <strain evidence="23 24">LMG 2247</strain>
    </source>
</reference>
<keyword evidence="10 19" id="KW-1133">Transmembrane helix</keyword>
<comment type="function">
    <text evidence="15">Probably involved in polymerization and/or export of exopolysaccharide EPS I which functions as a virulence factor. May be involved in an ATP-dependent process in the pathway for EPS I production, possibly export of the trimeric repeat units across the inner membrane or their polymerization.</text>
</comment>
<comment type="subcellular location">
    <subcellularLocation>
        <location evidence="1">Cell inner membrane</location>
        <topology evidence="1">Multi-pass membrane protein</topology>
    </subcellularLocation>
</comment>
<evidence type="ECO:0000256" key="5">
    <source>
        <dbReference type="ARBA" id="ARBA00022679"/>
    </source>
</evidence>
<evidence type="ECO:0000256" key="11">
    <source>
        <dbReference type="ARBA" id="ARBA00023136"/>
    </source>
</evidence>
<proteinExistence type="inferred from homology"/>
<dbReference type="InterPro" id="IPR050445">
    <property type="entry name" value="Bact_polysacc_biosynth/exp"/>
</dbReference>
<dbReference type="NCBIfam" id="TIGR01007">
    <property type="entry name" value="eps_fam"/>
    <property type="match status" value="1"/>
</dbReference>
<feature type="domain" description="Tyrosine-protein kinase G-rich" evidence="22">
    <location>
        <begin position="415"/>
        <end position="495"/>
    </location>
</feature>
<evidence type="ECO:0000256" key="7">
    <source>
        <dbReference type="ARBA" id="ARBA00022741"/>
    </source>
</evidence>
<evidence type="ECO:0000313" key="24">
    <source>
        <dbReference type="Proteomes" id="UP000199706"/>
    </source>
</evidence>
<sequence>MTDPAPCADSTQLLCGIDDTMATNFENRYVDVQSSDELRLSDYLAVISQHWRMILVVTLSALLIGTLVAFVQTPVYRADAMIQVEDTANDGNGNANGNKDALQTMASIFDTKAVTSAQIELIRSRLVLDETVRKLHLDITAVPRHFPLIGNLLARWRGGDGLAAPLFEMPQYAWGGEQIAVTLFDTPKEMYGKPFVLTVQPDDSFAVTDEKGAEVLRARAGQLAVGTTSQGPVRLQVDQLTARPGTQFELARASTLDTVNKLQKELNVVETSVQSGIIAVTLEGGNSELTAAVVNSIARQYVQQDIDRKSAEAEHTLAFLDQQLPQLRTELDQAEQRYNTFRNKQGTVDLSEESRLLLQQIVENKTKLVDLQQQRAELATRFTAAHPAVAALDAQIAQLQAVQGGLTHNVSTLPDTEQTALRMLRDVRVDTELYTNLLNSAQQLRIIKAGQVGSVRVVDYAEPADDPVRPQRLLLILISGGLGLVLGILAAFTRKTLYGGVQNTTEIEALLGVPVCAVVPRSNLQLRVQRNVGLRRAGVHVLAAQAPDDVAVEGVRSLRTTLQYALVSARNNVVMLTGSRPDAGKSFMSVNLSALVASAHKRVLLIDGDMRRGDIHKHFGLPHTPGLADVLNGADLQECVLRDVLPGLDVLTKGGLPGNPSELLMSDRFRTLLEHFSRVYDLVIVDTPPVLAVTDAALIGKHAGTTLMVVRHGRHPAMEISEALKRLVNAGVNLHGVLLTDVPPPKLNLGGYTGYYGYESRAD</sequence>
<dbReference type="InterPro" id="IPR032807">
    <property type="entry name" value="GNVR"/>
</dbReference>
<keyword evidence="7" id="KW-0547">Nucleotide-binding</keyword>
<keyword evidence="12" id="KW-0829">Tyrosine-protein kinase</keyword>
<organism evidence="23 24">
    <name type="scientific">Paraburkholderia phenazinium</name>
    <dbReference type="NCBI Taxonomy" id="60549"/>
    <lineage>
        <taxon>Bacteria</taxon>
        <taxon>Pseudomonadati</taxon>
        <taxon>Pseudomonadota</taxon>
        <taxon>Betaproteobacteria</taxon>
        <taxon>Burkholderiales</taxon>
        <taxon>Burkholderiaceae</taxon>
        <taxon>Paraburkholderia</taxon>
    </lineage>
</organism>
<evidence type="ECO:0000256" key="19">
    <source>
        <dbReference type="SAM" id="Phobius"/>
    </source>
</evidence>
<dbReference type="SUPFAM" id="SSF52540">
    <property type="entry name" value="P-loop containing nucleoside triphosphate hydrolases"/>
    <property type="match status" value="1"/>
</dbReference>
<dbReference type="GO" id="GO:0000271">
    <property type="term" value="P:polysaccharide biosynthetic process"/>
    <property type="evidence" value="ECO:0007669"/>
    <property type="project" value="UniProtKB-KW"/>
</dbReference>
<dbReference type="Proteomes" id="UP000199706">
    <property type="component" value="Unassembled WGS sequence"/>
</dbReference>
<dbReference type="GO" id="GO:0042802">
    <property type="term" value="F:identical protein binding"/>
    <property type="evidence" value="ECO:0007669"/>
    <property type="project" value="UniProtKB-ARBA"/>
</dbReference>
<dbReference type="Gene3D" id="1.10.287.1490">
    <property type="match status" value="1"/>
</dbReference>
<dbReference type="InterPro" id="IPR005700">
    <property type="entry name" value="EPS_ExoP-like"/>
</dbReference>
<evidence type="ECO:0000256" key="1">
    <source>
        <dbReference type="ARBA" id="ARBA00004429"/>
    </source>
</evidence>
<name>A0A1G8A0X7_9BURK</name>
<dbReference type="Pfam" id="PF13614">
    <property type="entry name" value="AAA_31"/>
    <property type="match status" value="1"/>
</dbReference>
<dbReference type="GO" id="GO:0005886">
    <property type="term" value="C:plasma membrane"/>
    <property type="evidence" value="ECO:0007669"/>
    <property type="project" value="UniProtKB-SubCell"/>
</dbReference>
<evidence type="ECO:0000259" key="21">
    <source>
        <dbReference type="Pfam" id="PF13614"/>
    </source>
</evidence>
<dbReference type="InterPro" id="IPR003856">
    <property type="entry name" value="LPS_length_determ_N"/>
</dbReference>
<feature type="transmembrane region" description="Helical" evidence="19">
    <location>
        <begin position="51"/>
        <end position="71"/>
    </location>
</feature>
<dbReference type="InterPro" id="IPR027417">
    <property type="entry name" value="P-loop_NTPase"/>
</dbReference>
<evidence type="ECO:0000256" key="13">
    <source>
        <dbReference type="ARBA" id="ARBA00023169"/>
    </source>
</evidence>
<evidence type="ECO:0000256" key="10">
    <source>
        <dbReference type="ARBA" id="ARBA00022989"/>
    </source>
</evidence>
<feature type="transmembrane region" description="Helical" evidence="19">
    <location>
        <begin position="473"/>
        <end position="492"/>
    </location>
</feature>
<evidence type="ECO:0000259" key="20">
    <source>
        <dbReference type="Pfam" id="PF02706"/>
    </source>
</evidence>
<dbReference type="CDD" id="cd05387">
    <property type="entry name" value="BY-kinase"/>
    <property type="match status" value="1"/>
</dbReference>
<dbReference type="EMBL" id="FNCJ01000007">
    <property type="protein sequence ID" value="SDH14477.1"/>
    <property type="molecule type" value="Genomic_DNA"/>
</dbReference>
<evidence type="ECO:0000256" key="12">
    <source>
        <dbReference type="ARBA" id="ARBA00023137"/>
    </source>
</evidence>
<gene>
    <name evidence="23" type="ORF">SAMN05216466_107258</name>
</gene>
<evidence type="ECO:0000313" key="23">
    <source>
        <dbReference type="EMBL" id="SDH14477.1"/>
    </source>
</evidence>